<dbReference type="AlphaFoldDB" id="A0A4Y2PH47"/>
<comment type="caution">
    <text evidence="2">The sequence shown here is derived from an EMBL/GenBank/DDBJ whole genome shotgun (WGS) entry which is preliminary data.</text>
</comment>
<organism evidence="2 3">
    <name type="scientific">Araneus ventricosus</name>
    <name type="common">Orbweaver spider</name>
    <name type="synonym">Epeira ventricosa</name>
    <dbReference type="NCBI Taxonomy" id="182803"/>
    <lineage>
        <taxon>Eukaryota</taxon>
        <taxon>Metazoa</taxon>
        <taxon>Ecdysozoa</taxon>
        <taxon>Arthropoda</taxon>
        <taxon>Chelicerata</taxon>
        <taxon>Arachnida</taxon>
        <taxon>Araneae</taxon>
        <taxon>Araneomorphae</taxon>
        <taxon>Entelegynae</taxon>
        <taxon>Araneoidea</taxon>
        <taxon>Araneidae</taxon>
        <taxon>Araneus</taxon>
    </lineage>
</organism>
<dbReference type="EMBL" id="BGPR01011223">
    <property type="protein sequence ID" value="GBN50253.1"/>
    <property type="molecule type" value="Genomic_DNA"/>
</dbReference>
<dbReference type="Proteomes" id="UP000499080">
    <property type="component" value="Unassembled WGS sequence"/>
</dbReference>
<sequence>MRSGALCLPFRGAFWPYFTDDRESHRAFPSYFRDRDICRMDWPAIRRPQPRAMSGTLWEGNGTATPPVREPSRNENGNEGPIPQEMINCLFYPVKSRCKAIYL</sequence>
<gene>
    <name evidence="2" type="ORF">AVEN_270315_1</name>
</gene>
<feature type="region of interest" description="Disordered" evidence="1">
    <location>
        <begin position="52"/>
        <end position="80"/>
    </location>
</feature>
<keyword evidence="3" id="KW-1185">Reference proteome</keyword>
<name>A0A4Y2PH47_ARAVE</name>
<evidence type="ECO:0000256" key="1">
    <source>
        <dbReference type="SAM" id="MobiDB-lite"/>
    </source>
</evidence>
<protein>
    <submittedName>
        <fullName evidence="2">Uncharacterized protein</fullName>
    </submittedName>
</protein>
<accession>A0A4Y2PH47</accession>
<evidence type="ECO:0000313" key="2">
    <source>
        <dbReference type="EMBL" id="GBN50253.1"/>
    </source>
</evidence>
<reference evidence="2 3" key="1">
    <citation type="journal article" date="2019" name="Sci. Rep.">
        <title>Orb-weaving spider Araneus ventricosus genome elucidates the spidroin gene catalogue.</title>
        <authorList>
            <person name="Kono N."/>
            <person name="Nakamura H."/>
            <person name="Ohtoshi R."/>
            <person name="Moran D.A.P."/>
            <person name="Shinohara A."/>
            <person name="Yoshida Y."/>
            <person name="Fujiwara M."/>
            <person name="Mori M."/>
            <person name="Tomita M."/>
            <person name="Arakawa K."/>
        </authorList>
    </citation>
    <scope>NUCLEOTIDE SEQUENCE [LARGE SCALE GENOMIC DNA]</scope>
</reference>
<evidence type="ECO:0000313" key="3">
    <source>
        <dbReference type="Proteomes" id="UP000499080"/>
    </source>
</evidence>
<proteinExistence type="predicted"/>